<keyword evidence="6" id="KW-1133">Transmembrane helix</keyword>
<evidence type="ECO:0000259" key="7">
    <source>
        <dbReference type="PROSITE" id="PS50026"/>
    </source>
</evidence>
<dbReference type="InterPro" id="IPR013111">
    <property type="entry name" value="EGF_extracell"/>
</dbReference>
<dbReference type="Gene3D" id="2.10.25.10">
    <property type="entry name" value="Laminin"/>
    <property type="match status" value="2"/>
</dbReference>
<dbReference type="GO" id="GO:0048666">
    <property type="term" value="P:neuron development"/>
    <property type="evidence" value="ECO:0007669"/>
    <property type="project" value="TreeGrafter"/>
</dbReference>
<evidence type="ECO:0000256" key="6">
    <source>
        <dbReference type="SAM" id="Phobius"/>
    </source>
</evidence>
<sequence>MHECRLTPRALPCSMCLPVGEALIKQYTFECVLAVYYTHDKNAAVAKVVTFSDYCQLSLDYTLWPAQSLCNQFDNGFPLWIGDICSTPCYFGSRDPQYPEKCRCHDGYWNTTCGEQCPGGAESLCSGVGPCDKATGQCNCPVNRRGSDSCSVCSPGWIGDDCSVTYTAPTNGQSVVMAKLTDMGQVHTVDGIHFRLTTIGEYHVFEMHPYVRVNAKMIRCHERFACVTFVALRLGDDTHGYASLSMYVTAELKLEFALNGATRVLDDTLYFYGFSVRRISQTEVGVDVSPDVRVVVRAIDRYLHTSVSMPKRLTASTTGLLSGNGTTTVDDAVMYVLNSTGYVGVSLGACGAPPLQSPLSLPVNGSTLPLDTAVVLSGDSVSDSGSLNVATIEKYAQNWKVDRCHRIISYPSVEYELQGSGGYSLKFTGAAAFSNFSSKAVMGGNVSIEVFVNTNSSAGGVIFSFANDHTLTVLTTSNELQLQYNDTVYNSNLTLENNTWNKVVIAYEGATGDTDVYMFGSRGIPLRSILHLPPDVFVDEGLLALGQWQPPRNGRRHVRLPNFVGYLDNFLVWDIKVEATVIKDLWRMKLENAAIKLSAGWQFDEGKHGHAKDMKHGHRLELPGLPWVSPDWVPSFIPDRDDGVSRPLAVDCADSTFLEQVEAKCRSVFSSPALASSCRSFDNASVQMYVVFCTQEVCMTDNLDTSYKVVFDLADLCQLSNNTATWPLAATCTESSAAADMRHGTDCPQKCAFGELSTNGTCVCAPGYAGLTCSLVCPGGTDRACSLHGRCTATAACECDYNWGGHSCDRCATGWHGTDCSVLLAPIVSSPTARFAFVTPTGTYHTFDNLQYPVDNRAGSFDVFVSTSGDVRVQVHQAICEFGSCVDAVAMATDTANVTVFAQLDDMGWPLIYTDGRKLEMSDMSEELSANFRLTMRSLHEVVLEVSTPHLVRCNIYIMGQFLQLIIETDNSSCQTARGMLGSCDGNADNDVPFNKTTTNVADIAGRTSNASLLPVEQSLFRSSSDDLDLTQLTKAGYSLSFNNTAGTSDPLTYTLNSAATDGARDITISLLVRPTSYGGILFSYANNKTFALSNDYNITIHCGQTSISTATTNTLDAWNQIILAYERDAGRLHFYHFGPNSGLVYETFDVDCPDLMDVGGRLSLGSWQGAPDGVTFELSSFHGQIDELSVWYEQLPHTVIFQAYHLNIKPTAFRRQLSYLYRFTEGVGFTANELMRNSDVRMPYSPWQHPTWEASDLEVTDLPTYHLAQIYTPNEDVALKTAELCDSYFRSAAVQSACGDLSAEVRAHYLSACARSSAQTWNVQHGYYAMTAFTHLCAITGSGTVDYKSLMCGMSVSTYPEWLAPECTGCMYGSSNGSACQCYVGFWGETCDNVCPGGVGNVCSGHGECQPTGTCVCESHFSGAACELSQCDAGWLGADCAVLPSDMSRVSPDDLVAAQLRGQATVTALDGTTFELTKYSVYRVFDIQSKFVVWTRLVPCRTSAGAAKCFDSMMLTYDGEHVFVNSSSSQPDKMVVWTLTQSHDVSSAVAISGIRVTRTTSQSLHLYASDLQATVDVSIKENGVDMTVSTTKALWRQSTGLVSTCNVTLAVQAVACANVDVCSSGADTSGCKQPVSKSTVAVFAARSAEASAVYDRFTGGATDSDKVGVCLLFNDNGMNINSLSALPSGSFTLEIQVNPISYGGVVLSYHSDATLSVVNRESGLEIHHGTNVDSTGIVLALDTWSQLNLHWDNEMSVLHVYVVVSYTNTLVHVVRLPSDAFTPGGTLTLGQMAPQAKRLTSTGIPFNGYLDELRVWTRPHNPTVVSQNYRVAVTTGTPNLALYWDFNDGKGTVASELMQSQHMEATSRERPPSWVATDLELTPSAEITTSVFAVSTREDAAKTCRALLQTEERLQGCGGLGIATFNVYLQQCIDDVVLAGNPSAADTAIAQFDALCYKLLNWRPPQNCSDPICCTFGFYDAASQSCSCPLGYWGPTCDNVCMFSTHGACDTHGECQPTDGTCLCRARWMHVPLPLAQYAARMSLVPYEYACDGCTEGWHGVDCNMAVLGVPMLRYAAVVTGIHLTTFDGLSFEMIQPGAYDMYRVADLSVQMLFLPCPHAYRCRRLVEVSLRTNDFSFAVQISDDDQLAVSVLVKSAWEQVKRDGDGITTYELTGAVVEWRKDNYVRLLFDDGRLEMLVGYVAGELVCGIEVPLDKASASQGMLGNLNGVWSDDVNFGVKNATTHETVAVSDATVIVEVLSTVYVATNMAAKFAVDKSTTHLSHASASLEMSGAGYMLHLDNSYVAFDPLDTTDHLAEFTLSFWVKLQTSAATPAGDNRVLTVAFSDGGQLQVYSVDGYWRLSWEHEVAIDIRTTYDAWQRVTITWSATSGQLTLYASGTASNSTVSDSAADVHVGVSVEMTSLTLGARAPFVADLDLLQLWRYSKSRSAIETETSAYTDVYSRQLLLCALFDDGEGDQTNATVYDTQNATDAATARGFYGHVYPYSSATLRPEEAWLPSSMPLPVDHETAPEDLPLTVAPDVFDVCKNATDSDLLRQQCGDLGSVQQFYLEACVRSVSGSAGGKGKEAAQAAQAALVFYCRAVHDADECVFSGYLDLCVARASASSAGPDVPGWAISLIVLLVLAALAALSLCCCRLWLLAGRKRKRKEKEEDAMMETCLIDARRYPYSKEDGDAEAMSTVDVQDDDDEYEYEGAMRTRVAAVWSRVKRPFAKPTTPPNSTENTRHAGVTSSPDGRRDSMVSSAESFPGRDGTGSGTEVGGLRGRVGSVWARVKSRFSRQPVETASGTWQTEVVTSPDGRRDSRTSTEQSFQVREIRENASRSSVSSLWNRITNPFSSTGATQESQGATWRSASRTHSIASIELGTLRSSRSSTRVGPMGNDQQPEARITREPSQPDMIQFDTNDDDASDWPDVPQQPLPARTPSVRSVDANDPVPATLTAPSDDKEPGRMRRPLTAKRAMSELRKLTVSPATTEDWTPHEGPVSRTGTIILDENAQQMDKKPKQAAGGRGAKKGLSTPVVPTRHTGTGSGTPRVNVNRRPPEQPQVAHWGRLSRDSTMTSIGEDDGSLNIRPMSRYDTTPMRSKSRAGSKMSMLSLDSNADRTSNA</sequence>
<dbReference type="InterPro" id="IPR013320">
    <property type="entry name" value="ConA-like_dom_sf"/>
</dbReference>
<dbReference type="SMART" id="SM00181">
    <property type="entry name" value="EGF"/>
    <property type="match status" value="5"/>
</dbReference>
<evidence type="ECO:0000256" key="1">
    <source>
        <dbReference type="ARBA" id="ARBA00022536"/>
    </source>
</evidence>
<feature type="compositionally biased region" description="Gly residues" evidence="5">
    <location>
        <begin position="2773"/>
        <end position="2784"/>
    </location>
</feature>
<dbReference type="PROSITE" id="PS50026">
    <property type="entry name" value="EGF_3"/>
    <property type="match status" value="1"/>
</dbReference>
<keyword evidence="1 4" id="KW-0245">EGF-like domain</keyword>
<dbReference type="SUPFAM" id="SSF49899">
    <property type="entry name" value="Concanavalin A-like lectins/glucanases"/>
    <property type="match status" value="4"/>
</dbReference>
<comment type="caution">
    <text evidence="4">Lacks conserved residue(s) required for the propagation of feature annotation.</text>
</comment>
<feature type="domain" description="EGF-like" evidence="7">
    <location>
        <begin position="1393"/>
        <end position="1428"/>
    </location>
</feature>
<gene>
    <name evidence="8" type="ORF">NP493_91g04045</name>
</gene>
<feature type="region of interest" description="Disordered" evidence="5">
    <location>
        <begin position="2732"/>
        <end position="2784"/>
    </location>
</feature>
<evidence type="ECO:0000313" key="8">
    <source>
        <dbReference type="EMBL" id="KAK2190038.1"/>
    </source>
</evidence>
<feature type="compositionally biased region" description="Polar residues" evidence="5">
    <location>
        <begin position="2803"/>
        <end position="2816"/>
    </location>
</feature>
<dbReference type="InterPro" id="IPR051216">
    <property type="entry name" value="Teneurin"/>
</dbReference>
<name>A0AAD9P8B2_RIDPI</name>
<dbReference type="GO" id="GO:0007157">
    <property type="term" value="P:heterophilic cell-cell adhesion via plasma membrane cell adhesion molecules"/>
    <property type="evidence" value="ECO:0007669"/>
    <property type="project" value="TreeGrafter"/>
</dbReference>
<dbReference type="PROSITE" id="PS00022">
    <property type="entry name" value="EGF_1"/>
    <property type="match status" value="1"/>
</dbReference>
<proteinExistence type="predicted"/>
<keyword evidence="9" id="KW-1185">Reference proteome</keyword>
<keyword evidence="2" id="KW-0677">Repeat</keyword>
<comment type="caution">
    <text evidence="8">The sequence shown here is derived from an EMBL/GenBank/DDBJ whole genome shotgun (WGS) entry which is preliminary data.</text>
</comment>
<evidence type="ECO:0000256" key="3">
    <source>
        <dbReference type="ARBA" id="ARBA00023157"/>
    </source>
</evidence>
<dbReference type="Pfam" id="PF07974">
    <property type="entry name" value="EGF_2"/>
    <property type="match status" value="1"/>
</dbReference>
<feature type="region of interest" description="Disordered" evidence="5">
    <location>
        <begin position="2888"/>
        <end position="3129"/>
    </location>
</feature>
<keyword evidence="6" id="KW-0472">Membrane</keyword>
<keyword evidence="6" id="KW-0812">Transmembrane</keyword>
<evidence type="ECO:0000256" key="4">
    <source>
        <dbReference type="PROSITE-ProRule" id="PRU00076"/>
    </source>
</evidence>
<feature type="compositionally biased region" description="Polar residues" evidence="5">
    <location>
        <begin position="3118"/>
        <end position="3129"/>
    </location>
</feature>
<dbReference type="EMBL" id="JAODUO010000090">
    <property type="protein sequence ID" value="KAK2190038.1"/>
    <property type="molecule type" value="Genomic_DNA"/>
</dbReference>
<dbReference type="GO" id="GO:0050839">
    <property type="term" value="F:cell adhesion molecule binding"/>
    <property type="evidence" value="ECO:0007669"/>
    <property type="project" value="TreeGrafter"/>
</dbReference>
<dbReference type="PANTHER" id="PTHR11219:SF69">
    <property type="entry name" value="TENEURIN-A"/>
    <property type="match status" value="1"/>
</dbReference>
<organism evidence="8 9">
    <name type="scientific">Ridgeia piscesae</name>
    <name type="common">Tubeworm</name>
    <dbReference type="NCBI Taxonomy" id="27915"/>
    <lineage>
        <taxon>Eukaryota</taxon>
        <taxon>Metazoa</taxon>
        <taxon>Spiralia</taxon>
        <taxon>Lophotrochozoa</taxon>
        <taxon>Annelida</taxon>
        <taxon>Polychaeta</taxon>
        <taxon>Sedentaria</taxon>
        <taxon>Canalipalpata</taxon>
        <taxon>Sabellida</taxon>
        <taxon>Siboglinidae</taxon>
        <taxon>Ridgeia</taxon>
    </lineage>
</organism>
<dbReference type="GO" id="GO:0043005">
    <property type="term" value="C:neuron projection"/>
    <property type="evidence" value="ECO:0007669"/>
    <property type="project" value="TreeGrafter"/>
</dbReference>
<feature type="disulfide bond" evidence="4">
    <location>
        <begin position="1418"/>
        <end position="1427"/>
    </location>
</feature>
<dbReference type="InterPro" id="IPR002049">
    <property type="entry name" value="LE_dom"/>
</dbReference>
<dbReference type="Gene3D" id="2.60.120.200">
    <property type="match status" value="4"/>
</dbReference>
<keyword evidence="3 4" id="KW-1015">Disulfide bond</keyword>
<evidence type="ECO:0000256" key="5">
    <source>
        <dbReference type="SAM" id="MobiDB-lite"/>
    </source>
</evidence>
<accession>A0AAD9P8B2</accession>
<dbReference type="CDD" id="cd00055">
    <property type="entry name" value="EGF_Lam"/>
    <property type="match status" value="1"/>
</dbReference>
<feature type="region of interest" description="Disordered" evidence="5">
    <location>
        <begin position="2802"/>
        <end position="2840"/>
    </location>
</feature>
<evidence type="ECO:0000256" key="2">
    <source>
        <dbReference type="ARBA" id="ARBA00022737"/>
    </source>
</evidence>
<dbReference type="Pfam" id="PF13385">
    <property type="entry name" value="Laminin_G_3"/>
    <property type="match status" value="1"/>
</dbReference>
<dbReference type="GO" id="GO:0042803">
    <property type="term" value="F:protein homodimerization activity"/>
    <property type="evidence" value="ECO:0007669"/>
    <property type="project" value="TreeGrafter"/>
</dbReference>
<dbReference type="Proteomes" id="UP001209878">
    <property type="component" value="Unassembled WGS sequence"/>
</dbReference>
<dbReference type="PANTHER" id="PTHR11219">
    <property type="entry name" value="TENEURIN AND N-ACETYLGLUCOSAMINE-1-PHOSPHODIESTER ALPHA-N-ACETYLGLUCOSAMINIDASE"/>
    <property type="match status" value="1"/>
</dbReference>
<feature type="compositionally biased region" description="Polar residues" evidence="5">
    <location>
        <begin position="3047"/>
        <end position="3057"/>
    </location>
</feature>
<dbReference type="GO" id="GO:0046982">
    <property type="term" value="F:protein heterodimerization activity"/>
    <property type="evidence" value="ECO:0007669"/>
    <property type="project" value="TreeGrafter"/>
</dbReference>
<feature type="transmembrane region" description="Helical" evidence="6">
    <location>
        <begin position="2636"/>
        <end position="2661"/>
    </location>
</feature>
<evidence type="ECO:0000313" key="9">
    <source>
        <dbReference type="Proteomes" id="UP001209878"/>
    </source>
</evidence>
<protein>
    <recommendedName>
        <fullName evidence="7">EGF-like domain-containing protein</fullName>
    </recommendedName>
</protein>
<reference evidence="8" key="1">
    <citation type="journal article" date="2023" name="Mol. Biol. Evol.">
        <title>Third-Generation Sequencing Reveals the Adaptive Role of the Epigenome in Three Deep-Sea Polychaetes.</title>
        <authorList>
            <person name="Perez M."/>
            <person name="Aroh O."/>
            <person name="Sun Y."/>
            <person name="Lan Y."/>
            <person name="Juniper S.K."/>
            <person name="Young C.R."/>
            <person name="Angers B."/>
            <person name="Qian P.Y."/>
        </authorList>
    </citation>
    <scope>NUCLEOTIDE SEQUENCE</scope>
    <source>
        <strain evidence="8">R07B-5</strain>
    </source>
</reference>
<dbReference type="InterPro" id="IPR000742">
    <property type="entry name" value="EGF"/>
</dbReference>